<evidence type="ECO:0008006" key="3">
    <source>
        <dbReference type="Google" id="ProtNLM"/>
    </source>
</evidence>
<reference evidence="1 2" key="1">
    <citation type="submission" date="2024-09" db="EMBL/GenBank/DDBJ databases">
        <title>Genome sequencing and assembly of Phytophthora oleae, isolate VK10A, causative agent of rot of olive drupes.</title>
        <authorList>
            <person name="Conti Taguali S."/>
            <person name="Riolo M."/>
            <person name="La Spada F."/>
            <person name="Cacciola S.O."/>
            <person name="Dionisio G."/>
        </authorList>
    </citation>
    <scope>NUCLEOTIDE SEQUENCE [LARGE SCALE GENOMIC DNA]</scope>
    <source>
        <strain evidence="1 2">VK10A</strain>
    </source>
</reference>
<dbReference type="AlphaFoldDB" id="A0ABD3FGD8"/>
<sequence>MLSALRRSTNARAVHVVTHVNRSQLAPHRAITQQRTFLTSPRVTSYVMARAKVLHLAARSFLAYNQIITLDSASSPLSHYFTRRATLRERVHMYLVCLIPPDQPIDLPDFLDGARQAAHVVFSQLYSDEWAHNLAKEAALADVANDTCIEKWTEKLETQRQALQLPVGTTFTLEKLEVNDVRLAEAEYEYSDAAMNQKNDTCSMYHMNEAVCLKVRYNVVEHLLASRNDREDHPTRYTLRSTFDWSFYSDVSRARLVDWRITEATPFKLEMVADKREVRAKTPAPI</sequence>
<name>A0ABD3FGD8_9STRA</name>
<evidence type="ECO:0000313" key="1">
    <source>
        <dbReference type="EMBL" id="KAL3664599.1"/>
    </source>
</evidence>
<keyword evidence="2" id="KW-1185">Reference proteome</keyword>
<evidence type="ECO:0000313" key="2">
    <source>
        <dbReference type="Proteomes" id="UP001632037"/>
    </source>
</evidence>
<organism evidence="1 2">
    <name type="scientific">Phytophthora oleae</name>
    <dbReference type="NCBI Taxonomy" id="2107226"/>
    <lineage>
        <taxon>Eukaryota</taxon>
        <taxon>Sar</taxon>
        <taxon>Stramenopiles</taxon>
        <taxon>Oomycota</taxon>
        <taxon>Peronosporomycetes</taxon>
        <taxon>Peronosporales</taxon>
        <taxon>Peronosporaceae</taxon>
        <taxon>Phytophthora</taxon>
    </lineage>
</organism>
<proteinExistence type="predicted"/>
<protein>
    <recommendedName>
        <fullName evidence="3">Tim44-like domain-containing protein</fullName>
    </recommendedName>
</protein>
<comment type="caution">
    <text evidence="1">The sequence shown here is derived from an EMBL/GenBank/DDBJ whole genome shotgun (WGS) entry which is preliminary data.</text>
</comment>
<dbReference type="Proteomes" id="UP001632037">
    <property type="component" value="Unassembled WGS sequence"/>
</dbReference>
<dbReference type="EMBL" id="JBIMZQ010000023">
    <property type="protein sequence ID" value="KAL3664599.1"/>
    <property type="molecule type" value="Genomic_DNA"/>
</dbReference>
<accession>A0ABD3FGD8</accession>
<gene>
    <name evidence="1" type="ORF">V7S43_010349</name>
</gene>